<accession>A0AAV5W5W9</accession>
<reference evidence="1" key="1">
    <citation type="submission" date="2023-10" db="EMBL/GenBank/DDBJ databases">
        <title>Genome assembly of Pristionchus species.</title>
        <authorList>
            <person name="Yoshida K."/>
            <person name="Sommer R.J."/>
        </authorList>
    </citation>
    <scope>NUCLEOTIDE SEQUENCE</scope>
    <source>
        <strain evidence="1">RS5133</strain>
    </source>
</reference>
<gene>
    <name evidence="1" type="ORF">PFISCL1PPCAC_18518</name>
    <name evidence="2" type="ORF">PFISCL1PPCAC_28819</name>
</gene>
<evidence type="ECO:0000313" key="3">
    <source>
        <dbReference type="Proteomes" id="UP001432322"/>
    </source>
</evidence>
<evidence type="ECO:0000313" key="2">
    <source>
        <dbReference type="EMBL" id="GMT37522.1"/>
    </source>
</evidence>
<dbReference type="EMBL" id="BTSY01000005">
    <property type="protein sequence ID" value="GMT27221.1"/>
    <property type="molecule type" value="Genomic_DNA"/>
</dbReference>
<name>A0AAV5W5W9_9BILA</name>
<dbReference type="Proteomes" id="UP001432322">
    <property type="component" value="Unassembled WGS sequence"/>
</dbReference>
<keyword evidence="3" id="KW-1185">Reference proteome</keyword>
<proteinExistence type="predicted"/>
<evidence type="ECO:0000313" key="1">
    <source>
        <dbReference type="EMBL" id="GMT27221.1"/>
    </source>
</evidence>
<sequence>SLEVVEMRFSVIVVLLSLIGCTHAIILTGTVVCEKTIANSTVTALLIIGTMKDDKFHENGQHKMELTPPFWSEYLLRVETTKSWMFQDEVTVVIKVTHNCHKTTAGVLGCYVIRNKSDYTVVRTHIVLDDRDSDPKKEFNQLPKHEECHNVP</sequence>
<feature type="non-terminal residue" evidence="1">
    <location>
        <position position="1"/>
    </location>
</feature>
<dbReference type="AlphaFoldDB" id="A0AAV5W5W9"/>
<dbReference type="EMBL" id="BTSY01000167">
    <property type="protein sequence ID" value="GMT37522.1"/>
    <property type="molecule type" value="Genomic_DNA"/>
</dbReference>
<comment type="caution">
    <text evidence="1">The sequence shown here is derived from an EMBL/GenBank/DDBJ whole genome shotgun (WGS) entry which is preliminary data.</text>
</comment>
<protein>
    <submittedName>
        <fullName evidence="1">Uncharacterized protein</fullName>
    </submittedName>
</protein>
<organism evidence="1 3">
    <name type="scientific">Pristionchus fissidentatus</name>
    <dbReference type="NCBI Taxonomy" id="1538716"/>
    <lineage>
        <taxon>Eukaryota</taxon>
        <taxon>Metazoa</taxon>
        <taxon>Ecdysozoa</taxon>
        <taxon>Nematoda</taxon>
        <taxon>Chromadorea</taxon>
        <taxon>Rhabditida</taxon>
        <taxon>Rhabditina</taxon>
        <taxon>Diplogasteromorpha</taxon>
        <taxon>Diplogasteroidea</taxon>
        <taxon>Neodiplogasteridae</taxon>
        <taxon>Pristionchus</taxon>
    </lineage>
</organism>